<keyword evidence="7" id="KW-1185">Reference proteome</keyword>
<dbReference type="Pfam" id="PF00535">
    <property type="entry name" value="Glycos_transf_2"/>
    <property type="match status" value="1"/>
</dbReference>
<reference evidence="6 7" key="1">
    <citation type="journal article" date="2012" name="Front. Microbiol.">
        <title>Complete genome of Ignavibacterium album, a metabolically versatile, flagellated, facultative anaerobe from the phylum Chlorobi.</title>
        <authorList>
            <person name="Liu Z."/>
            <person name="Frigaard N.-U."/>
            <person name="Vogl K."/>
            <person name="Iino T."/>
            <person name="Ohkuma M."/>
            <person name="Overmann J."/>
            <person name="Bryant D.A."/>
        </authorList>
    </citation>
    <scope>NUCLEOTIDE SEQUENCE [LARGE SCALE GENOMIC DNA]</scope>
    <source>
        <strain evidence="7">DSM 19864 / JCM 16511 / NBRC 101810 / Mat9-16</strain>
    </source>
</reference>
<evidence type="ECO:0000256" key="4">
    <source>
        <dbReference type="SAM" id="Phobius"/>
    </source>
</evidence>
<proteinExistence type="inferred from homology"/>
<dbReference type="InterPro" id="IPR001173">
    <property type="entry name" value="Glyco_trans_2-like"/>
</dbReference>
<feature type="transmembrane region" description="Helical" evidence="4">
    <location>
        <begin position="6"/>
        <end position="28"/>
    </location>
</feature>
<dbReference type="PANTHER" id="PTHR43630">
    <property type="entry name" value="POLY-BETA-1,6-N-ACETYL-D-GLUCOSAMINE SYNTHASE"/>
    <property type="match status" value="1"/>
</dbReference>
<evidence type="ECO:0000256" key="2">
    <source>
        <dbReference type="ARBA" id="ARBA00022676"/>
    </source>
</evidence>
<evidence type="ECO:0000313" key="6">
    <source>
        <dbReference type="EMBL" id="AFH49507.1"/>
    </source>
</evidence>
<sequence>MIDNLLLLLFLLLLIHYLLFLFRVYSGLKKLSSDSQKKIPDEFVSVLIPFRNEERNILQVLKSVESQDYPSDKFEVIFIDDNSVDKSKELLEKNISRNNIRVITVPDDYSVNAHKKRAIRFGIENSKGEIIVTTDADCIHKKSWLKTLLSFFDDKTGFVSGPVKFFEGKSLFSRLQELEFAGLVTTGAGLIGSNNPTICNAANITYRRKVFDLVGGFSLQMNLSSGDDELLMQKVFRDTEFKIKFALDKNAIVETEPNKSLKNFYQQRKRWASKGLFYKNKMLVLKLVLIYLFYISFVIQPILGLIVDFKFLISFIISFIAKMLVEFLILKKGIELLFDKKILNVFLLAELFHIPYIVIAGISGALGNYKWKDRTIRR</sequence>
<feature type="domain" description="Glycosyltransferase 2-like" evidence="5">
    <location>
        <begin position="45"/>
        <end position="212"/>
    </location>
</feature>
<dbReference type="Gene3D" id="3.90.550.10">
    <property type="entry name" value="Spore Coat Polysaccharide Biosynthesis Protein SpsA, Chain A"/>
    <property type="match status" value="1"/>
</dbReference>
<dbReference type="EMBL" id="CP003418">
    <property type="protein sequence ID" value="AFH49507.1"/>
    <property type="molecule type" value="Genomic_DNA"/>
</dbReference>
<comment type="similarity">
    <text evidence="1">Belongs to the glycosyltransferase 2 family.</text>
</comment>
<feature type="transmembrane region" description="Helical" evidence="4">
    <location>
        <begin position="283"/>
        <end position="303"/>
    </location>
</feature>
<organism evidence="6 7">
    <name type="scientific">Ignavibacterium album (strain DSM 19864 / JCM 16511 / NBRC 101810 / Mat9-16)</name>
    <dbReference type="NCBI Taxonomy" id="945713"/>
    <lineage>
        <taxon>Bacteria</taxon>
        <taxon>Pseudomonadati</taxon>
        <taxon>Ignavibacteriota</taxon>
        <taxon>Ignavibacteria</taxon>
        <taxon>Ignavibacteriales</taxon>
        <taxon>Ignavibacteriaceae</taxon>
        <taxon>Ignavibacterium</taxon>
    </lineage>
</organism>
<protein>
    <submittedName>
        <fullName evidence="6">Glycosyltransferase</fullName>
    </submittedName>
</protein>
<evidence type="ECO:0000256" key="3">
    <source>
        <dbReference type="ARBA" id="ARBA00022679"/>
    </source>
</evidence>
<keyword evidence="4" id="KW-0812">Transmembrane</keyword>
<evidence type="ECO:0000256" key="1">
    <source>
        <dbReference type="ARBA" id="ARBA00006739"/>
    </source>
</evidence>
<keyword evidence="4" id="KW-0472">Membrane</keyword>
<accession>I0AKK0</accession>
<evidence type="ECO:0000259" key="5">
    <source>
        <dbReference type="Pfam" id="PF00535"/>
    </source>
</evidence>
<dbReference type="Proteomes" id="UP000007394">
    <property type="component" value="Chromosome"/>
</dbReference>
<gene>
    <name evidence="6" type="ordered locus">IALB_1800</name>
</gene>
<keyword evidence="4" id="KW-1133">Transmembrane helix</keyword>
<feature type="transmembrane region" description="Helical" evidence="4">
    <location>
        <begin position="309"/>
        <end position="330"/>
    </location>
</feature>
<feature type="transmembrane region" description="Helical" evidence="4">
    <location>
        <begin position="342"/>
        <end position="366"/>
    </location>
</feature>
<name>I0AKK0_IGNAJ</name>
<keyword evidence="3 6" id="KW-0808">Transferase</keyword>
<dbReference type="AlphaFoldDB" id="I0AKK0"/>
<evidence type="ECO:0000313" key="7">
    <source>
        <dbReference type="Proteomes" id="UP000007394"/>
    </source>
</evidence>
<dbReference type="SUPFAM" id="SSF53448">
    <property type="entry name" value="Nucleotide-diphospho-sugar transferases"/>
    <property type="match status" value="1"/>
</dbReference>
<dbReference type="STRING" id="945713.IALB_1800"/>
<dbReference type="RefSeq" id="WP_014560658.1">
    <property type="nucleotide sequence ID" value="NC_017464.1"/>
</dbReference>
<keyword evidence="2" id="KW-0328">Glycosyltransferase</keyword>
<dbReference type="GO" id="GO:0016757">
    <property type="term" value="F:glycosyltransferase activity"/>
    <property type="evidence" value="ECO:0007669"/>
    <property type="project" value="UniProtKB-KW"/>
</dbReference>
<dbReference type="HOGENOM" id="CLU_055604_1_0_10"/>
<dbReference type="InterPro" id="IPR029044">
    <property type="entry name" value="Nucleotide-diphossugar_trans"/>
</dbReference>
<dbReference type="eggNOG" id="COG1215">
    <property type="taxonomic scope" value="Bacteria"/>
</dbReference>
<dbReference type="KEGG" id="ial:IALB_1800"/>
<dbReference type="PANTHER" id="PTHR43630:SF1">
    <property type="entry name" value="POLY-BETA-1,6-N-ACETYL-D-GLUCOSAMINE SYNTHASE"/>
    <property type="match status" value="1"/>
</dbReference>